<gene>
    <name evidence="1" type="ORF">GGP41_001261</name>
</gene>
<comment type="caution">
    <text evidence="1">The sequence shown here is derived from an EMBL/GenBank/DDBJ whole genome shotgun (WGS) entry which is preliminary data.</text>
</comment>
<dbReference type="InterPro" id="IPR021986">
    <property type="entry name" value="Spherulin4"/>
</dbReference>
<evidence type="ECO:0008006" key="3">
    <source>
        <dbReference type="Google" id="ProtNLM"/>
    </source>
</evidence>
<proteinExistence type="predicted"/>
<sequence>MQSKVLLPLYIYPHPGAWDPLYTALSAHPHLHFLIILNPNSGPGTAPWWPNTDYLREIPRLNALPNVTTLGYVRATYCKRAHGDICSDICAYAERGRQDAKLKVEGVFVDETVNLYSKEMKRYLDGIDERVKREDAFGGEGLVIHNPGTAVNKGLAAPGPDVTVVVETSYAHFVSKEYQEWLATSPYGRERAAYMVHSVPEQEVEGLTRALRKKAAYLFVTSAASEFYEKFGDSWDKFVAVMAKP</sequence>
<protein>
    <recommendedName>
        <fullName evidence="3">Cell surface protein</fullName>
    </recommendedName>
</protein>
<reference evidence="1" key="1">
    <citation type="submission" date="2019-11" db="EMBL/GenBank/DDBJ databases">
        <title>Bipolaris sorokiniana Genome sequencing.</title>
        <authorList>
            <person name="Wang H."/>
        </authorList>
    </citation>
    <scope>NUCLEOTIDE SEQUENCE</scope>
</reference>
<dbReference type="PANTHER" id="PTHR35040:SF9">
    <property type="entry name" value="4-LIKE CELL SURFACE PROTEIN, PUTATIVE (AFU_ORTHOLOGUE AFUA_4G14080)-RELATED"/>
    <property type="match status" value="1"/>
</dbReference>
<dbReference type="PANTHER" id="PTHR35040">
    <property type="match status" value="1"/>
</dbReference>
<evidence type="ECO:0000313" key="2">
    <source>
        <dbReference type="Proteomes" id="UP000624244"/>
    </source>
</evidence>
<dbReference type="EMBL" id="WNKQ01000020">
    <property type="protein sequence ID" value="KAF5845185.1"/>
    <property type="molecule type" value="Genomic_DNA"/>
</dbReference>
<evidence type="ECO:0000313" key="1">
    <source>
        <dbReference type="EMBL" id="KAF5845185.1"/>
    </source>
</evidence>
<dbReference type="Pfam" id="PF12138">
    <property type="entry name" value="Spherulin4"/>
    <property type="match status" value="1"/>
</dbReference>
<dbReference type="AlphaFoldDB" id="A0A8H5Z9B4"/>
<organism evidence="1 2">
    <name type="scientific">Cochliobolus sativus</name>
    <name type="common">Common root rot and spot blotch fungus</name>
    <name type="synonym">Bipolaris sorokiniana</name>
    <dbReference type="NCBI Taxonomy" id="45130"/>
    <lineage>
        <taxon>Eukaryota</taxon>
        <taxon>Fungi</taxon>
        <taxon>Dikarya</taxon>
        <taxon>Ascomycota</taxon>
        <taxon>Pezizomycotina</taxon>
        <taxon>Dothideomycetes</taxon>
        <taxon>Pleosporomycetidae</taxon>
        <taxon>Pleosporales</taxon>
        <taxon>Pleosporineae</taxon>
        <taxon>Pleosporaceae</taxon>
        <taxon>Bipolaris</taxon>
    </lineage>
</organism>
<name>A0A8H5Z9B4_COCSA</name>
<dbReference type="Proteomes" id="UP000624244">
    <property type="component" value="Unassembled WGS sequence"/>
</dbReference>
<accession>A0A8H5Z9B4</accession>